<dbReference type="EMBL" id="CM042014">
    <property type="protein sequence ID" value="KAI3721173.1"/>
    <property type="molecule type" value="Genomic_DNA"/>
</dbReference>
<proteinExistence type="predicted"/>
<name>A0ACB9BHX4_CICIN</name>
<protein>
    <submittedName>
        <fullName evidence="1">Uncharacterized protein</fullName>
    </submittedName>
</protein>
<reference evidence="1 2" key="2">
    <citation type="journal article" date="2022" name="Mol. Ecol. Resour.">
        <title>The genomes of chicory, endive, great burdock and yacon provide insights into Asteraceae paleo-polyploidization history and plant inulin production.</title>
        <authorList>
            <person name="Fan W."/>
            <person name="Wang S."/>
            <person name="Wang H."/>
            <person name="Wang A."/>
            <person name="Jiang F."/>
            <person name="Liu H."/>
            <person name="Zhao H."/>
            <person name="Xu D."/>
            <person name="Zhang Y."/>
        </authorList>
    </citation>
    <scope>NUCLEOTIDE SEQUENCE [LARGE SCALE GENOMIC DNA]</scope>
    <source>
        <strain evidence="2">cv. Punajuju</strain>
        <tissue evidence="1">Leaves</tissue>
    </source>
</reference>
<sequence length="86" mass="10220">MNMVKLNLACNISGFSAAVPFLRFLSDRQISYCRRHLRSVIYRRIHEDYGNRKIKSHLDKIFFFDRFSSPLTMPGHSFPSFYFLLP</sequence>
<organism evidence="1 2">
    <name type="scientific">Cichorium intybus</name>
    <name type="common">Chicory</name>
    <dbReference type="NCBI Taxonomy" id="13427"/>
    <lineage>
        <taxon>Eukaryota</taxon>
        <taxon>Viridiplantae</taxon>
        <taxon>Streptophyta</taxon>
        <taxon>Embryophyta</taxon>
        <taxon>Tracheophyta</taxon>
        <taxon>Spermatophyta</taxon>
        <taxon>Magnoliopsida</taxon>
        <taxon>eudicotyledons</taxon>
        <taxon>Gunneridae</taxon>
        <taxon>Pentapetalae</taxon>
        <taxon>asterids</taxon>
        <taxon>campanulids</taxon>
        <taxon>Asterales</taxon>
        <taxon>Asteraceae</taxon>
        <taxon>Cichorioideae</taxon>
        <taxon>Cichorieae</taxon>
        <taxon>Cichoriinae</taxon>
        <taxon>Cichorium</taxon>
    </lineage>
</organism>
<evidence type="ECO:0000313" key="2">
    <source>
        <dbReference type="Proteomes" id="UP001055811"/>
    </source>
</evidence>
<evidence type="ECO:0000313" key="1">
    <source>
        <dbReference type="EMBL" id="KAI3721173.1"/>
    </source>
</evidence>
<accession>A0ACB9BHX4</accession>
<comment type="caution">
    <text evidence="1">The sequence shown here is derived from an EMBL/GenBank/DDBJ whole genome shotgun (WGS) entry which is preliminary data.</text>
</comment>
<gene>
    <name evidence="1" type="ORF">L2E82_32179</name>
</gene>
<reference evidence="2" key="1">
    <citation type="journal article" date="2022" name="Mol. Ecol. Resour.">
        <title>The genomes of chicory, endive, great burdock and yacon provide insights into Asteraceae palaeo-polyploidization history and plant inulin production.</title>
        <authorList>
            <person name="Fan W."/>
            <person name="Wang S."/>
            <person name="Wang H."/>
            <person name="Wang A."/>
            <person name="Jiang F."/>
            <person name="Liu H."/>
            <person name="Zhao H."/>
            <person name="Xu D."/>
            <person name="Zhang Y."/>
        </authorList>
    </citation>
    <scope>NUCLEOTIDE SEQUENCE [LARGE SCALE GENOMIC DNA]</scope>
    <source>
        <strain evidence="2">cv. Punajuju</strain>
    </source>
</reference>
<keyword evidence="2" id="KW-1185">Reference proteome</keyword>
<dbReference type="Proteomes" id="UP001055811">
    <property type="component" value="Linkage Group LG06"/>
</dbReference>